<evidence type="ECO:0000313" key="3">
    <source>
        <dbReference type="EMBL" id="CAB5241212.1"/>
    </source>
</evidence>
<proteinExistence type="predicted"/>
<dbReference type="InterPro" id="IPR000160">
    <property type="entry name" value="GGDEF_dom"/>
</dbReference>
<dbReference type="SUPFAM" id="SSF55073">
    <property type="entry name" value="Nucleotide cyclase"/>
    <property type="match status" value="1"/>
</dbReference>
<accession>A0A6J7A3M0</accession>
<name>A0A6J7A3M0_9ZZZZ</name>
<dbReference type="EMBL" id="CAFBSF010000091">
    <property type="protein sequence ID" value="CAB5241212.1"/>
    <property type="molecule type" value="Genomic_DNA"/>
</dbReference>
<evidence type="ECO:0000259" key="1">
    <source>
        <dbReference type="Pfam" id="PF00990"/>
    </source>
</evidence>
<dbReference type="AlphaFoldDB" id="A0A6J7A3M0"/>
<evidence type="ECO:0000313" key="2">
    <source>
        <dbReference type="EMBL" id="CAB4827485.1"/>
    </source>
</evidence>
<reference evidence="2" key="1">
    <citation type="submission" date="2020-05" db="EMBL/GenBank/DDBJ databases">
        <authorList>
            <person name="Chiriac C."/>
            <person name="Salcher M."/>
            <person name="Ghai R."/>
            <person name="Kavagutti S V."/>
        </authorList>
    </citation>
    <scope>NUCLEOTIDE SEQUENCE</scope>
</reference>
<feature type="domain" description="GGDEF" evidence="1">
    <location>
        <begin position="20"/>
        <end position="155"/>
    </location>
</feature>
<organism evidence="2">
    <name type="scientific">freshwater metagenome</name>
    <dbReference type="NCBI Taxonomy" id="449393"/>
    <lineage>
        <taxon>unclassified sequences</taxon>
        <taxon>metagenomes</taxon>
        <taxon>ecological metagenomes</taxon>
    </lineage>
</organism>
<dbReference type="Gene3D" id="3.30.70.270">
    <property type="match status" value="1"/>
</dbReference>
<dbReference type="InterPro" id="IPR029787">
    <property type="entry name" value="Nucleotide_cyclase"/>
</dbReference>
<sequence length="160" mass="17813">MEERLTHLSGKSPLFSHDGIHDSQTHLAAPPFFYEQLRREVALSMRRQISFSVVKITFTPRIVDGESHQLGAEDILRFSCELRTLTRSSECIGRLGVNECVVLISDGEIAAQKLITRLHSTPSLSVNHTLQISLSMVTSLHGESGLELLNRLDKAPLSTH</sequence>
<protein>
    <submittedName>
        <fullName evidence="2">Unannotated protein</fullName>
    </submittedName>
</protein>
<dbReference type="InterPro" id="IPR043128">
    <property type="entry name" value="Rev_trsase/Diguanyl_cyclase"/>
</dbReference>
<dbReference type="EMBL" id="CAFABG010000038">
    <property type="protein sequence ID" value="CAB4827485.1"/>
    <property type="molecule type" value="Genomic_DNA"/>
</dbReference>
<gene>
    <name evidence="2" type="ORF">UFOPK3181_00645</name>
    <name evidence="3" type="ORF">UFOPK3520_01014</name>
</gene>
<dbReference type="Pfam" id="PF00990">
    <property type="entry name" value="GGDEF"/>
    <property type="match status" value="1"/>
</dbReference>